<dbReference type="Pfam" id="PF00015">
    <property type="entry name" value="MCPsignal"/>
    <property type="match status" value="1"/>
</dbReference>
<reference evidence="5" key="1">
    <citation type="submission" date="2024-05" db="EMBL/GenBank/DDBJ databases">
        <authorList>
            <person name="Kim S."/>
            <person name="Heo J."/>
            <person name="Choi H."/>
            <person name="Choi Y."/>
            <person name="Kwon S.-W."/>
            <person name="Kim Y."/>
        </authorList>
    </citation>
    <scope>NUCLEOTIDE SEQUENCE</scope>
    <source>
        <strain evidence="5">KACC 23698</strain>
    </source>
</reference>
<dbReference type="RefSeq" id="WP_406854632.1">
    <property type="nucleotide sequence ID" value="NZ_CP157484.1"/>
</dbReference>
<dbReference type="GO" id="GO:0007165">
    <property type="term" value="P:signal transduction"/>
    <property type="evidence" value="ECO:0007669"/>
    <property type="project" value="UniProtKB-KW"/>
</dbReference>
<dbReference type="Gene3D" id="1.10.287.950">
    <property type="entry name" value="Methyl-accepting chemotaxis protein"/>
    <property type="match status" value="1"/>
</dbReference>
<dbReference type="PANTHER" id="PTHR32089">
    <property type="entry name" value="METHYL-ACCEPTING CHEMOTAXIS PROTEIN MCPB"/>
    <property type="match status" value="1"/>
</dbReference>
<dbReference type="PANTHER" id="PTHR32089:SF112">
    <property type="entry name" value="LYSOZYME-LIKE PROTEIN-RELATED"/>
    <property type="match status" value="1"/>
</dbReference>
<keyword evidence="1 2" id="KW-0807">Transducer</keyword>
<feature type="domain" description="Methyl-accepting transducer" evidence="4">
    <location>
        <begin position="229"/>
        <end position="465"/>
    </location>
</feature>
<proteinExistence type="predicted"/>
<keyword evidence="3" id="KW-0812">Transmembrane</keyword>
<accession>A0AAU7JCC4</accession>
<dbReference type="PROSITE" id="PS50111">
    <property type="entry name" value="CHEMOTAXIS_TRANSDUC_2"/>
    <property type="match status" value="1"/>
</dbReference>
<dbReference type="EMBL" id="CP157484">
    <property type="protein sequence ID" value="XBO37804.1"/>
    <property type="molecule type" value="Genomic_DNA"/>
</dbReference>
<feature type="transmembrane region" description="Helical" evidence="3">
    <location>
        <begin position="142"/>
        <end position="163"/>
    </location>
</feature>
<keyword evidence="3" id="KW-0472">Membrane</keyword>
<evidence type="ECO:0000259" key="4">
    <source>
        <dbReference type="PROSITE" id="PS50111"/>
    </source>
</evidence>
<sequence>MTSLSEFRRWVGARFIAFLWLNAVALLVLQALAPSRYGQAILITGLVGTLACTLLWRHDRTGLNTRLCTGLMAAGFAALFLASAESSGVVVDAHMYFFAMLAITASWCCWRSLAAAAGFILLHHLTLNAIYPAAVFPEASHIGRVALHGFIVAVEVSALALIASRLVQSFKATEAAMEEAAAASRVATRLADEAAARAELDGAALRSLRETIADARSSVTSLLEGIHASATELKSTSQHLANSATDSAATAARAEQAALASNDGISLINVSTQELTKAVAEIGERMSDTAFLIEGGTTKAFQTRQKAADLSEAMSRIANFVDVIRNFAAQTNLLALNATIEASRAGEAGRGFSVVASEVKHLAGETAKATLAIESQVQEIRTVTDVTVDAVTAVVTVMQSVDGQASEIAAAVEQQHAATHEIASVIQNLARDTMILGAHVTDATRAAQSTLAAADVVGAASDAMQRTADRLRNEFERVIARLLAA</sequence>
<keyword evidence="3" id="KW-1133">Transmembrane helix</keyword>
<evidence type="ECO:0000256" key="1">
    <source>
        <dbReference type="ARBA" id="ARBA00023224"/>
    </source>
</evidence>
<organism evidence="5">
    <name type="scientific">Alsobacter sp. KACC 23698</name>
    <dbReference type="NCBI Taxonomy" id="3149229"/>
    <lineage>
        <taxon>Bacteria</taxon>
        <taxon>Pseudomonadati</taxon>
        <taxon>Pseudomonadota</taxon>
        <taxon>Alphaproteobacteria</taxon>
        <taxon>Hyphomicrobiales</taxon>
        <taxon>Alsobacteraceae</taxon>
        <taxon>Alsobacter</taxon>
    </lineage>
</organism>
<evidence type="ECO:0000256" key="3">
    <source>
        <dbReference type="SAM" id="Phobius"/>
    </source>
</evidence>
<dbReference type="SUPFAM" id="SSF58104">
    <property type="entry name" value="Methyl-accepting chemotaxis protein (MCP) signaling domain"/>
    <property type="match status" value="1"/>
</dbReference>
<dbReference type="SMART" id="SM00283">
    <property type="entry name" value="MA"/>
    <property type="match status" value="1"/>
</dbReference>
<feature type="transmembrane region" description="Helical" evidence="3">
    <location>
        <begin position="96"/>
        <end position="122"/>
    </location>
</feature>
<evidence type="ECO:0000256" key="2">
    <source>
        <dbReference type="PROSITE-ProRule" id="PRU00284"/>
    </source>
</evidence>
<dbReference type="AlphaFoldDB" id="A0AAU7JCC4"/>
<gene>
    <name evidence="5" type="ORF">ABEG18_19070</name>
</gene>
<dbReference type="InterPro" id="IPR004089">
    <property type="entry name" value="MCPsignal_dom"/>
</dbReference>
<feature type="transmembrane region" description="Helical" evidence="3">
    <location>
        <begin position="63"/>
        <end position="84"/>
    </location>
</feature>
<evidence type="ECO:0000313" key="5">
    <source>
        <dbReference type="EMBL" id="XBO37804.1"/>
    </source>
</evidence>
<dbReference type="GO" id="GO:0016020">
    <property type="term" value="C:membrane"/>
    <property type="evidence" value="ECO:0007669"/>
    <property type="project" value="InterPro"/>
</dbReference>
<feature type="transmembrane region" description="Helical" evidence="3">
    <location>
        <begin position="12"/>
        <end position="31"/>
    </location>
</feature>
<protein>
    <submittedName>
        <fullName evidence="5">Methyl-accepting chemotaxis protein</fullName>
    </submittedName>
</protein>
<name>A0AAU7JCC4_9HYPH</name>
<feature type="transmembrane region" description="Helical" evidence="3">
    <location>
        <begin position="37"/>
        <end position="56"/>
    </location>
</feature>